<sequence>MSIRKRCLKMKIINSFETSKNIPRKKMVPRNRNVPSIIEIVMRPKKNAPFKQEIILEK</sequence>
<dbReference type="AlphaFoldDB" id="A0A2T8IHP7"/>
<reference evidence="1" key="1">
    <citation type="submission" date="2018-04" db="EMBL/GenBank/DDBJ databases">
        <title>WGS assembly of Panicum hallii.</title>
        <authorList>
            <person name="Lovell J."/>
            <person name="Jenkins J."/>
            <person name="Lowry D."/>
            <person name="Mamidi S."/>
            <person name="Sreedasyam A."/>
            <person name="Weng X."/>
            <person name="Barry K."/>
            <person name="Bonette J."/>
            <person name="Campitelli B."/>
            <person name="Daum C."/>
            <person name="Gordon S."/>
            <person name="Gould B."/>
            <person name="Lipzen A."/>
            <person name="Macqueen A."/>
            <person name="Palacio-Mejia J."/>
            <person name="Plott C."/>
            <person name="Shakirov E."/>
            <person name="Shu S."/>
            <person name="Yoshinaga Y."/>
            <person name="Zane M."/>
            <person name="Rokhsar D."/>
            <person name="Grimwood J."/>
            <person name="Schmutz J."/>
            <person name="Juenger T."/>
        </authorList>
    </citation>
    <scope>NUCLEOTIDE SEQUENCE [LARGE SCALE GENOMIC DNA]</scope>
    <source>
        <strain evidence="1">FIL2</strain>
    </source>
</reference>
<dbReference type="EMBL" id="CM008051">
    <property type="protein sequence ID" value="PVH37204.1"/>
    <property type="molecule type" value="Genomic_DNA"/>
</dbReference>
<dbReference type="Gramene" id="PVH37204">
    <property type="protein sequence ID" value="PVH37204"/>
    <property type="gene ID" value="PAHAL_6G270200"/>
</dbReference>
<gene>
    <name evidence="1" type="ORF">PAHAL_6G270200</name>
</gene>
<dbReference type="Proteomes" id="UP000243499">
    <property type="component" value="Chromosome 6"/>
</dbReference>
<accession>A0A2T8IHP7</accession>
<name>A0A2T8IHP7_9POAL</name>
<evidence type="ECO:0000313" key="1">
    <source>
        <dbReference type="EMBL" id="PVH37204.1"/>
    </source>
</evidence>
<proteinExistence type="predicted"/>
<protein>
    <submittedName>
        <fullName evidence="1">Uncharacterized protein</fullName>
    </submittedName>
</protein>
<organism evidence="1">
    <name type="scientific">Panicum hallii</name>
    <dbReference type="NCBI Taxonomy" id="206008"/>
    <lineage>
        <taxon>Eukaryota</taxon>
        <taxon>Viridiplantae</taxon>
        <taxon>Streptophyta</taxon>
        <taxon>Embryophyta</taxon>
        <taxon>Tracheophyta</taxon>
        <taxon>Spermatophyta</taxon>
        <taxon>Magnoliopsida</taxon>
        <taxon>Liliopsida</taxon>
        <taxon>Poales</taxon>
        <taxon>Poaceae</taxon>
        <taxon>PACMAD clade</taxon>
        <taxon>Panicoideae</taxon>
        <taxon>Panicodae</taxon>
        <taxon>Paniceae</taxon>
        <taxon>Panicinae</taxon>
        <taxon>Panicum</taxon>
        <taxon>Panicum sect. Panicum</taxon>
    </lineage>
</organism>